<keyword evidence="5 6" id="KW-0472">Membrane</keyword>
<gene>
    <name evidence="8" type="ORF">FYJ33_03660</name>
</gene>
<evidence type="ECO:0000313" key="9">
    <source>
        <dbReference type="Proteomes" id="UP000460287"/>
    </source>
</evidence>
<dbReference type="PANTHER" id="PTHR30294">
    <property type="entry name" value="MEMBRANE COMPONENT OF ABC TRANSPORTER YHHJ-RELATED"/>
    <property type="match status" value="1"/>
</dbReference>
<proteinExistence type="predicted"/>
<feature type="transmembrane region" description="Helical" evidence="6">
    <location>
        <begin position="348"/>
        <end position="368"/>
    </location>
</feature>
<keyword evidence="2" id="KW-1003">Cell membrane</keyword>
<name>A0A7X2MWT1_9CLOT</name>
<dbReference type="RefSeq" id="WP_154530420.1">
    <property type="nucleotide sequence ID" value="NZ_JAXFSD010000005.1"/>
</dbReference>
<evidence type="ECO:0000259" key="7">
    <source>
        <dbReference type="Pfam" id="PF12698"/>
    </source>
</evidence>
<dbReference type="Gene3D" id="3.40.1710.10">
    <property type="entry name" value="abc type-2 transporter like domain"/>
    <property type="match status" value="1"/>
</dbReference>
<feature type="transmembrane region" description="Helical" evidence="6">
    <location>
        <begin position="23"/>
        <end position="42"/>
    </location>
</feature>
<dbReference type="GO" id="GO:0005886">
    <property type="term" value="C:plasma membrane"/>
    <property type="evidence" value="ECO:0007669"/>
    <property type="project" value="UniProtKB-SubCell"/>
</dbReference>
<reference evidence="8 9" key="1">
    <citation type="submission" date="2019-08" db="EMBL/GenBank/DDBJ databases">
        <title>In-depth cultivation of the pig gut microbiome towards novel bacterial diversity and tailored functional studies.</title>
        <authorList>
            <person name="Wylensek D."/>
            <person name="Hitch T.C.A."/>
            <person name="Clavel T."/>
        </authorList>
    </citation>
    <scope>NUCLEOTIDE SEQUENCE [LARGE SCALE GENOMIC DNA]</scope>
    <source>
        <strain evidence="8 9">WCA-383-APC-5B</strain>
    </source>
</reference>
<keyword evidence="9" id="KW-1185">Reference proteome</keyword>
<feature type="transmembrane region" description="Helical" evidence="6">
    <location>
        <begin position="259"/>
        <end position="282"/>
    </location>
</feature>
<feature type="transmembrane region" description="Helical" evidence="6">
    <location>
        <begin position="294"/>
        <end position="313"/>
    </location>
</feature>
<accession>A0A7X2MWT1</accession>
<keyword evidence="4 6" id="KW-1133">Transmembrane helix</keyword>
<feature type="transmembrane region" description="Helical" evidence="6">
    <location>
        <begin position="233"/>
        <end position="253"/>
    </location>
</feature>
<sequence length="379" mass="42509">MSNVLVLLKNNINIAVLKQPKKFLLGIIVPIIILLFSAQILGRNNGRLNIGVIDKDNSATSKMIIDTLKKDNTVKVVNLKESEEKDALINQTVETIVKIPDGYEDRVINNKDVKINTSTSEEGNTSLAKNILGTEIRNINDIAKVCGKNKELYKKTLESYAKSDSGSVKKQKLSDLSTQYTLGQIFIGFLILFMLNRGINNSEHYFKEKTENVFTRIFICPVKTWEYYVADGISSYLTILLQIILSLIGIKAINYDLGVPILSIFIVLNVLAVVAVALSMMIRSFSKNANQAGNTYMFVLIIMVMIGGCFVPYEFMPVTFQKLSYFTPVRWAMKSIIEMQLGIPLSSIVQYLGIMLLFAIAFFVIAAYKTSKQDKEFSI</sequence>
<evidence type="ECO:0000256" key="6">
    <source>
        <dbReference type="SAM" id="Phobius"/>
    </source>
</evidence>
<dbReference type="EMBL" id="VULX01000003">
    <property type="protein sequence ID" value="MSR90532.1"/>
    <property type="molecule type" value="Genomic_DNA"/>
</dbReference>
<comment type="caution">
    <text evidence="8">The sequence shown here is derived from an EMBL/GenBank/DDBJ whole genome shotgun (WGS) entry which is preliminary data.</text>
</comment>
<comment type="subcellular location">
    <subcellularLocation>
        <location evidence="1">Cell membrane</location>
        <topology evidence="1">Multi-pass membrane protein</topology>
    </subcellularLocation>
</comment>
<dbReference type="AlphaFoldDB" id="A0A7X2MWT1"/>
<feature type="transmembrane region" description="Helical" evidence="6">
    <location>
        <begin position="180"/>
        <end position="199"/>
    </location>
</feature>
<feature type="domain" description="ABC-2 type transporter transmembrane" evidence="7">
    <location>
        <begin position="21"/>
        <end position="368"/>
    </location>
</feature>
<evidence type="ECO:0000256" key="1">
    <source>
        <dbReference type="ARBA" id="ARBA00004651"/>
    </source>
</evidence>
<dbReference type="InterPro" id="IPR051449">
    <property type="entry name" value="ABC-2_transporter_component"/>
</dbReference>
<dbReference type="Proteomes" id="UP000460287">
    <property type="component" value="Unassembled WGS sequence"/>
</dbReference>
<evidence type="ECO:0000256" key="4">
    <source>
        <dbReference type="ARBA" id="ARBA00022989"/>
    </source>
</evidence>
<dbReference type="Pfam" id="PF12698">
    <property type="entry name" value="ABC2_membrane_3"/>
    <property type="match status" value="1"/>
</dbReference>
<dbReference type="InterPro" id="IPR013525">
    <property type="entry name" value="ABC2_TM"/>
</dbReference>
<evidence type="ECO:0000313" key="8">
    <source>
        <dbReference type="EMBL" id="MSR90532.1"/>
    </source>
</evidence>
<evidence type="ECO:0000256" key="5">
    <source>
        <dbReference type="ARBA" id="ARBA00023136"/>
    </source>
</evidence>
<dbReference type="PANTHER" id="PTHR30294:SF45">
    <property type="entry name" value="LINEARMYCIN RESISTANCE PERMEASE PROTEIN LNRN"/>
    <property type="match status" value="1"/>
</dbReference>
<keyword evidence="3 6" id="KW-0812">Transmembrane</keyword>
<organism evidence="8 9">
    <name type="scientific">Inconstantimicrobium porci</name>
    <dbReference type="NCBI Taxonomy" id="2652291"/>
    <lineage>
        <taxon>Bacteria</taxon>
        <taxon>Bacillati</taxon>
        <taxon>Bacillota</taxon>
        <taxon>Clostridia</taxon>
        <taxon>Eubacteriales</taxon>
        <taxon>Clostridiaceae</taxon>
        <taxon>Inconstantimicrobium</taxon>
    </lineage>
</organism>
<evidence type="ECO:0000256" key="2">
    <source>
        <dbReference type="ARBA" id="ARBA00022475"/>
    </source>
</evidence>
<dbReference type="GO" id="GO:0140359">
    <property type="term" value="F:ABC-type transporter activity"/>
    <property type="evidence" value="ECO:0007669"/>
    <property type="project" value="InterPro"/>
</dbReference>
<protein>
    <submittedName>
        <fullName evidence="8">ABC transporter permease</fullName>
    </submittedName>
</protein>
<evidence type="ECO:0000256" key="3">
    <source>
        <dbReference type="ARBA" id="ARBA00022692"/>
    </source>
</evidence>